<feature type="transmembrane region" description="Helical" evidence="1">
    <location>
        <begin position="41"/>
        <end position="59"/>
    </location>
</feature>
<dbReference type="AlphaFoldDB" id="A0A382EMT1"/>
<evidence type="ECO:0000313" key="2">
    <source>
        <dbReference type="EMBL" id="SVB51251.1"/>
    </source>
</evidence>
<name>A0A382EMT1_9ZZZZ</name>
<reference evidence="2" key="1">
    <citation type="submission" date="2018-05" db="EMBL/GenBank/DDBJ databases">
        <authorList>
            <person name="Lanie J.A."/>
            <person name="Ng W.-L."/>
            <person name="Kazmierczak K.M."/>
            <person name="Andrzejewski T.M."/>
            <person name="Davidsen T.M."/>
            <person name="Wayne K.J."/>
            <person name="Tettelin H."/>
            <person name="Glass J.I."/>
            <person name="Rusch D."/>
            <person name="Podicherti R."/>
            <person name="Tsui H.-C.T."/>
            <person name="Winkler M.E."/>
        </authorList>
    </citation>
    <scope>NUCLEOTIDE SEQUENCE</scope>
</reference>
<evidence type="ECO:0000256" key="1">
    <source>
        <dbReference type="SAM" id="Phobius"/>
    </source>
</evidence>
<proteinExistence type="predicted"/>
<gene>
    <name evidence="2" type="ORF">METZ01_LOCUS204105</name>
</gene>
<feature type="transmembrane region" description="Helical" evidence="1">
    <location>
        <begin position="6"/>
        <end position="29"/>
    </location>
</feature>
<keyword evidence="1" id="KW-0472">Membrane</keyword>
<dbReference type="EMBL" id="UINC01045018">
    <property type="protein sequence ID" value="SVB51251.1"/>
    <property type="molecule type" value="Genomic_DNA"/>
</dbReference>
<keyword evidence="1" id="KW-1133">Transmembrane helix</keyword>
<organism evidence="2">
    <name type="scientific">marine metagenome</name>
    <dbReference type="NCBI Taxonomy" id="408172"/>
    <lineage>
        <taxon>unclassified sequences</taxon>
        <taxon>metagenomes</taxon>
        <taxon>ecological metagenomes</taxon>
    </lineage>
</organism>
<accession>A0A382EMT1</accession>
<protein>
    <submittedName>
        <fullName evidence="2">Uncharacterized protein</fullName>
    </submittedName>
</protein>
<keyword evidence="1" id="KW-0812">Transmembrane</keyword>
<sequence>MNEKTLIIALIAILGIGFIGILFVVFPWIFSHGFSNWKQTLMDDGLIILCLVMFVYGFYMNTRMH</sequence>